<sequence>MSCQSAPDRNQSPVWFSLGQLKRVLTTDRPWEPMGDIAARHVRFGSF</sequence>
<reference evidence="1" key="1">
    <citation type="submission" date="2023-05" db="EMBL/GenBank/DDBJ databases">
        <authorList>
            <person name="Stuckert A."/>
        </authorList>
    </citation>
    <scope>NUCLEOTIDE SEQUENCE</scope>
</reference>
<name>A0ABN9DBX0_9NEOB</name>
<comment type="caution">
    <text evidence="1">The sequence shown here is derived from an EMBL/GenBank/DDBJ whole genome shotgun (WGS) entry which is preliminary data.</text>
</comment>
<dbReference type="Proteomes" id="UP001162483">
    <property type="component" value="Unassembled WGS sequence"/>
</dbReference>
<proteinExistence type="predicted"/>
<organism evidence="1 2">
    <name type="scientific">Staurois parvus</name>
    <dbReference type="NCBI Taxonomy" id="386267"/>
    <lineage>
        <taxon>Eukaryota</taxon>
        <taxon>Metazoa</taxon>
        <taxon>Chordata</taxon>
        <taxon>Craniata</taxon>
        <taxon>Vertebrata</taxon>
        <taxon>Euteleostomi</taxon>
        <taxon>Amphibia</taxon>
        <taxon>Batrachia</taxon>
        <taxon>Anura</taxon>
        <taxon>Neobatrachia</taxon>
        <taxon>Ranoidea</taxon>
        <taxon>Ranidae</taxon>
        <taxon>Staurois</taxon>
    </lineage>
</organism>
<protein>
    <submittedName>
        <fullName evidence="1">Uncharacterized protein</fullName>
    </submittedName>
</protein>
<feature type="non-terminal residue" evidence="1">
    <location>
        <position position="47"/>
    </location>
</feature>
<accession>A0ABN9DBX0</accession>
<keyword evidence="2" id="KW-1185">Reference proteome</keyword>
<gene>
    <name evidence="1" type="ORF">SPARVUS_LOCUS6984145</name>
</gene>
<evidence type="ECO:0000313" key="1">
    <source>
        <dbReference type="EMBL" id="CAI9569818.1"/>
    </source>
</evidence>
<evidence type="ECO:0000313" key="2">
    <source>
        <dbReference type="Proteomes" id="UP001162483"/>
    </source>
</evidence>
<dbReference type="EMBL" id="CATNWA010014269">
    <property type="protein sequence ID" value="CAI9569818.1"/>
    <property type="molecule type" value="Genomic_DNA"/>
</dbReference>